<keyword evidence="2 9" id="KW-0378">Hydrolase</keyword>
<dbReference type="PROSITE" id="PS51192">
    <property type="entry name" value="HELICASE_ATP_BIND_1"/>
    <property type="match status" value="1"/>
</dbReference>
<dbReference type="RefSeq" id="WP_321398596.1">
    <property type="nucleotide sequence ID" value="NZ_CP139487.1"/>
</dbReference>
<feature type="domain" description="Helicase C-terminal" evidence="8">
    <location>
        <begin position="240"/>
        <end position="391"/>
    </location>
</feature>
<keyword evidence="4" id="KW-0067">ATP-binding</keyword>
<feature type="region of interest" description="Disordered" evidence="6">
    <location>
        <begin position="406"/>
        <end position="444"/>
    </location>
</feature>
<evidence type="ECO:0000259" key="7">
    <source>
        <dbReference type="PROSITE" id="PS51192"/>
    </source>
</evidence>
<reference evidence="9 10" key="1">
    <citation type="submission" date="2023-11" db="EMBL/GenBank/DDBJ databases">
        <title>Peredibacter starrii A3.12.</title>
        <authorList>
            <person name="Mitchell R.J."/>
        </authorList>
    </citation>
    <scope>NUCLEOTIDE SEQUENCE [LARGE SCALE GENOMIC DNA]</scope>
    <source>
        <strain evidence="9 10">A3.12</strain>
    </source>
</reference>
<dbReference type="InterPro" id="IPR014001">
    <property type="entry name" value="Helicase_ATP-bd"/>
</dbReference>
<sequence length="444" mass="50433">MAFLNVEFHPGLEAYFTEQGLKTATLVQKRVIPEILNRKSVIVLSETGSGKTLSYALPIASKLKQKEDEGRKNTLKGAPYALIVAPTRELAVQIHGVFKGISHHLKLRVRDLTGGDTHAKMKSVASGSYEILIATPSRIKSAIQKKELNFNQLQYVIFDEADQLFDMGFKRDLDFMIEYFDMNLIQLGFITATLPVEVENYIQEKFPETNFTRIASDVSHAPQSKIETFNVKVTPAEKDMVVRMFLEKQAQGRGIIFTNQRNQAEDLFKYLSEKMPKLKMKLLHGDLEKKDREAAIRSFVEGKQQILVATDVAARGIDIKDLAWVLNYGLPKTAIYYLHRCGRVGRGGKRGIVYNLVAYHDSKMISQINEAVMNQKHLNLDIIPEEKMKQEKPVVKKPVEKAPATFRGQKKNVRGAARVQKTEKELRNAPPAKVQRNRGIKRRR</sequence>
<name>A0AAX4HTB0_9BACT</name>
<accession>A0AAX4HTB0</accession>
<dbReference type="Gene3D" id="3.40.50.300">
    <property type="entry name" value="P-loop containing nucleotide triphosphate hydrolases"/>
    <property type="match status" value="2"/>
</dbReference>
<dbReference type="InterPro" id="IPR001650">
    <property type="entry name" value="Helicase_C-like"/>
</dbReference>
<evidence type="ECO:0000256" key="3">
    <source>
        <dbReference type="ARBA" id="ARBA00022806"/>
    </source>
</evidence>
<dbReference type="SMART" id="SM00487">
    <property type="entry name" value="DEXDc"/>
    <property type="match status" value="1"/>
</dbReference>
<dbReference type="InterPro" id="IPR027417">
    <property type="entry name" value="P-loop_NTPase"/>
</dbReference>
<comment type="similarity">
    <text evidence="5">Belongs to the DEAD box helicase family.</text>
</comment>
<evidence type="ECO:0000256" key="6">
    <source>
        <dbReference type="SAM" id="MobiDB-lite"/>
    </source>
</evidence>
<evidence type="ECO:0000256" key="1">
    <source>
        <dbReference type="ARBA" id="ARBA00022741"/>
    </source>
</evidence>
<dbReference type="KEGG" id="psti:SOO65_06610"/>
<evidence type="ECO:0000256" key="2">
    <source>
        <dbReference type="ARBA" id="ARBA00022801"/>
    </source>
</evidence>
<proteinExistence type="inferred from homology"/>
<dbReference type="InterPro" id="IPR044742">
    <property type="entry name" value="DEAD/DEAH_RhlB"/>
</dbReference>
<protein>
    <submittedName>
        <fullName evidence="9">DEAD/DEAH box helicase</fullName>
        <ecNumber evidence="9">3.6.4.-</ecNumber>
    </submittedName>
</protein>
<dbReference type="PANTHER" id="PTHR47959:SF1">
    <property type="entry name" value="ATP-DEPENDENT RNA HELICASE DBPA"/>
    <property type="match status" value="1"/>
</dbReference>
<keyword evidence="3 9" id="KW-0347">Helicase</keyword>
<dbReference type="EMBL" id="CP139487">
    <property type="protein sequence ID" value="WPU66413.1"/>
    <property type="molecule type" value="Genomic_DNA"/>
</dbReference>
<dbReference type="Pfam" id="PF00270">
    <property type="entry name" value="DEAD"/>
    <property type="match status" value="1"/>
</dbReference>
<evidence type="ECO:0000313" key="10">
    <source>
        <dbReference type="Proteomes" id="UP001324634"/>
    </source>
</evidence>
<organism evidence="9 10">
    <name type="scientific">Peredibacter starrii</name>
    <dbReference type="NCBI Taxonomy" id="28202"/>
    <lineage>
        <taxon>Bacteria</taxon>
        <taxon>Pseudomonadati</taxon>
        <taxon>Bdellovibrionota</taxon>
        <taxon>Bacteriovoracia</taxon>
        <taxon>Bacteriovoracales</taxon>
        <taxon>Bacteriovoracaceae</taxon>
        <taxon>Peredibacter</taxon>
    </lineage>
</organism>
<dbReference type="PANTHER" id="PTHR47959">
    <property type="entry name" value="ATP-DEPENDENT RNA HELICASE RHLE-RELATED"/>
    <property type="match status" value="1"/>
</dbReference>
<dbReference type="Proteomes" id="UP001324634">
    <property type="component" value="Chromosome"/>
</dbReference>
<evidence type="ECO:0000256" key="5">
    <source>
        <dbReference type="ARBA" id="ARBA00038437"/>
    </source>
</evidence>
<dbReference type="CDD" id="cd18787">
    <property type="entry name" value="SF2_C_DEAD"/>
    <property type="match status" value="1"/>
</dbReference>
<keyword evidence="10" id="KW-1185">Reference proteome</keyword>
<keyword evidence="1" id="KW-0547">Nucleotide-binding</keyword>
<dbReference type="GO" id="GO:0005524">
    <property type="term" value="F:ATP binding"/>
    <property type="evidence" value="ECO:0007669"/>
    <property type="project" value="UniProtKB-KW"/>
</dbReference>
<dbReference type="SUPFAM" id="SSF52540">
    <property type="entry name" value="P-loop containing nucleoside triphosphate hydrolases"/>
    <property type="match status" value="1"/>
</dbReference>
<dbReference type="EC" id="3.6.4.-" evidence="9"/>
<dbReference type="CDD" id="cd00268">
    <property type="entry name" value="DEADc"/>
    <property type="match status" value="1"/>
</dbReference>
<dbReference type="GO" id="GO:0005829">
    <property type="term" value="C:cytosol"/>
    <property type="evidence" value="ECO:0007669"/>
    <property type="project" value="TreeGrafter"/>
</dbReference>
<dbReference type="Pfam" id="PF00271">
    <property type="entry name" value="Helicase_C"/>
    <property type="match status" value="1"/>
</dbReference>
<dbReference type="SMART" id="SM00490">
    <property type="entry name" value="HELICc"/>
    <property type="match status" value="1"/>
</dbReference>
<dbReference type="InterPro" id="IPR050079">
    <property type="entry name" value="DEAD_box_RNA_helicase"/>
</dbReference>
<evidence type="ECO:0000313" key="9">
    <source>
        <dbReference type="EMBL" id="WPU66413.1"/>
    </source>
</evidence>
<evidence type="ECO:0000256" key="4">
    <source>
        <dbReference type="ARBA" id="ARBA00022840"/>
    </source>
</evidence>
<dbReference type="GO" id="GO:0003724">
    <property type="term" value="F:RNA helicase activity"/>
    <property type="evidence" value="ECO:0007669"/>
    <property type="project" value="TreeGrafter"/>
</dbReference>
<feature type="compositionally biased region" description="Basic residues" evidence="6">
    <location>
        <begin position="435"/>
        <end position="444"/>
    </location>
</feature>
<dbReference type="PROSITE" id="PS51194">
    <property type="entry name" value="HELICASE_CTER"/>
    <property type="match status" value="1"/>
</dbReference>
<dbReference type="GO" id="GO:0016787">
    <property type="term" value="F:hydrolase activity"/>
    <property type="evidence" value="ECO:0007669"/>
    <property type="project" value="UniProtKB-KW"/>
</dbReference>
<dbReference type="AlphaFoldDB" id="A0AAX4HTB0"/>
<dbReference type="InterPro" id="IPR011545">
    <property type="entry name" value="DEAD/DEAH_box_helicase_dom"/>
</dbReference>
<dbReference type="GO" id="GO:0003676">
    <property type="term" value="F:nucleic acid binding"/>
    <property type="evidence" value="ECO:0007669"/>
    <property type="project" value="InterPro"/>
</dbReference>
<evidence type="ECO:0000259" key="8">
    <source>
        <dbReference type="PROSITE" id="PS51194"/>
    </source>
</evidence>
<feature type="domain" description="Helicase ATP-binding" evidence="7">
    <location>
        <begin position="32"/>
        <end position="212"/>
    </location>
</feature>
<gene>
    <name evidence="9" type="ORF">SOO65_06610</name>
</gene>